<keyword evidence="1" id="KW-0808">Transferase</keyword>
<organism evidence="1 2">
    <name type="scientific">Cohnella abietis</name>
    <dbReference type="NCBI Taxonomy" id="2507935"/>
    <lineage>
        <taxon>Bacteria</taxon>
        <taxon>Bacillati</taxon>
        <taxon>Bacillota</taxon>
        <taxon>Bacilli</taxon>
        <taxon>Bacillales</taxon>
        <taxon>Paenibacillaceae</taxon>
        <taxon>Cohnella</taxon>
    </lineage>
</organism>
<accession>A0A3T1CZ03</accession>
<dbReference type="InterPro" id="IPR043519">
    <property type="entry name" value="NT_sf"/>
</dbReference>
<sequence length="279" mass="32261">MRNEQEILSQLLDYAQSHPQVKVVLHNGSRVNPKVTKDILCDYDLIFGVIGDVFSFVQNQQWIKQFGHIMIMQQNNLQEGTEEWAIFLMLFNDGVRIDLTFRNVKHILDPSDSLTKILLDKDNLMGAVEPASDKSYITCKPTKQQYDEVLNEIWWCSTNVAKGLWRDELPYAKYMLDVVVRDALISLLSWYAGMNNDWNINTGKAGRWLKKYLPEELWDRYISTYAGSDFDQNWAALEKTGALTRIVGTAVADSLGYQYPQAEDEKVTKYLAQLRKMEK</sequence>
<dbReference type="GO" id="GO:0016779">
    <property type="term" value="F:nucleotidyltransferase activity"/>
    <property type="evidence" value="ECO:0007669"/>
    <property type="project" value="UniProtKB-KW"/>
</dbReference>
<evidence type="ECO:0000313" key="1">
    <source>
        <dbReference type="EMBL" id="BBI31041.1"/>
    </source>
</evidence>
<dbReference type="Gene3D" id="3.30.460.10">
    <property type="entry name" value="Beta Polymerase, domain 2"/>
    <property type="match status" value="1"/>
</dbReference>
<keyword evidence="2" id="KW-1185">Reference proteome</keyword>
<evidence type="ECO:0000313" key="2">
    <source>
        <dbReference type="Proteomes" id="UP000289856"/>
    </source>
</evidence>
<gene>
    <name evidence="1" type="ORF">KCTCHS21_04400</name>
</gene>
<dbReference type="RefSeq" id="WP_130604923.1">
    <property type="nucleotide sequence ID" value="NZ_AP019400.1"/>
</dbReference>
<dbReference type="OrthoDB" id="9776406at2"/>
<dbReference type="InterPro" id="IPR007530">
    <property type="entry name" value="Aminoglycoside_adenylylTfrase"/>
</dbReference>
<dbReference type="EMBL" id="AP019400">
    <property type="protein sequence ID" value="BBI31041.1"/>
    <property type="molecule type" value="Genomic_DNA"/>
</dbReference>
<keyword evidence="1" id="KW-0548">Nucleotidyltransferase</keyword>
<name>A0A3T1CZ03_9BACL</name>
<dbReference type="SUPFAM" id="SSF81301">
    <property type="entry name" value="Nucleotidyltransferase"/>
    <property type="match status" value="1"/>
</dbReference>
<dbReference type="AlphaFoldDB" id="A0A3T1CZ03"/>
<dbReference type="Proteomes" id="UP000289856">
    <property type="component" value="Chromosome"/>
</dbReference>
<dbReference type="Pfam" id="PF04439">
    <property type="entry name" value="Adenyl_transf"/>
    <property type="match status" value="1"/>
</dbReference>
<dbReference type="PIRSF" id="PIRSF000812">
    <property type="entry name" value="AAD"/>
    <property type="match status" value="1"/>
</dbReference>
<dbReference type="SUPFAM" id="SSF81631">
    <property type="entry name" value="PAP/OAS1 substrate-binding domain"/>
    <property type="match status" value="1"/>
</dbReference>
<reference evidence="1 2" key="1">
    <citation type="submission" date="2019-01" db="EMBL/GenBank/DDBJ databases">
        <title>Complete genome sequence of Cohnella hallensis HS21 isolated from Korean fir (Abies koreana) rhizospheric soil.</title>
        <authorList>
            <person name="Jiang L."/>
            <person name="Kang S.W."/>
            <person name="Kim S."/>
            <person name="Jung J."/>
            <person name="Kim C.Y."/>
            <person name="Kim D.H."/>
            <person name="Kim S.W."/>
            <person name="Lee J."/>
        </authorList>
    </citation>
    <scope>NUCLEOTIDE SEQUENCE [LARGE SCALE GENOMIC DNA]</scope>
    <source>
        <strain evidence="1 2">HS21</strain>
    </source>
</reference>
<dbReference type="KEGG" id="cohn:KCTCHS21_04400"/>
<proteinExistence type="predicted"/>
<protein>
    <submittedName>
        <fullName evidence="1">Aminoglycoside 6-adenylyltransferase</fullName>
    </submittedName>
</protein>
<dbReference type="Gene3D" id="1.20.120.330">
    <property type="entry name" value="Nucleotidyltransferases domain 2"/>
    <property type="match status" value="1"/>
</dbReference>